<evidence type="ECO:0000313" key="2">
    <source>
        <dbReference type="EMBL" id="CAD5210408.1"/>
    </source>
</evidence>
<evidence type="ECO:0000256" key="1">
    <source>
        <dbReference type="SAM" id="MobiDB-lite"/>
    </source>
</evidence>
<dbReference type="Proteomes" id="UP000582659">
    <property type="component" value="Unassembled WGS sequence"/>
</dbReference>
<organism evidence="2 3">
    <name type="scientific">Bursaphelenchus xylophilus</name>
    <name type="common">Pinewood nematode worm</name>
    <name type="synonym">Aphelenchoides xylophilus</name>
    <dbReference type="NCBI Taxonomy" id="6326"/>
    <lineage>
        <taxon>Eukaryota</taxon>
        <taxon>Metazoa</taxon>
        <taxon>Ecdysozoa</taxon>
        <taxon>Nematoda</taxon>
        <taxon>Chromadorea</taxon>
        <taxon>Rhabditida</taxon>
        <taxon>Tylenchina</taxon>
        <taxon>Tylenchomorpha</taxon>
        <taxon>Aphelenchoidea</taxon>
        <taxon>Aphelenchoididae</taxon>
        <taxon>Bursaphelenchus</taxon>
    </lineage>
</organism>
<dbReference type="EMBL" id="CAJFCV020000001">
    <property type="protein sequence ID" value="CAG9086347.1"/>
    <property type="molecule type" value="Genomic_DNA"/>
</dbReference>
<name>A0A811K4R7_BURXY</name>
<sequence length="201" mass="22199">MSQVAAAMPTYLRGPGPSPTRERSRSRSVARGQGVGILYARNWGKVQKRGRVLPQRPEPTPLQLGPSRSNQFSNPPQPDPPRSNQVPEPPPQEDQDMDDGLVDELLGELTSEDLEELMASTSIGSKNDVLSKVITQCKELVNNLKLPLSERKRTANTSVSRGVINSEIRRFPEKIAREAGIRDRPVGQIAKNQLKVSPHKV</sequence>
<feature type="region of interest" description="Disordered" evidence="1">
    <location>
        <begin position="1"/>
        <end position="98"/>
    </location>
</feature>
<keyword evidence="3" id="KW-1185">Reference proteome</keyword>
<protein>
    <submittedName>
        <fullName evidence="2">(pine wood nematode) hypothetical protein</fullName>
    </submittedName>
</protein>
<dbReference type="AlphaFoldDB" id="A0A811K4R7"/>
<comment type="caution">
    <text evidence="2">The sequence shown here is derived from an EMBL/GenBank/DDBJ whole genome shotgun (WGS) entry which is preliminary data.</text>
</comment>
<accession>A0A811K4R7</accession>
<feature type="compositionally biased region" description="Pro residues" evidence="1">
    <location>
        <begin position="75"/>
        <end position="90"/>
    </location>
</feature>
<gene>
    <name evidence="2" type="ORF">BXYJ_LOCUS1920</name>
</gene>
<proteinExistence type="predicted"/>
<dbReference type="SMR" id="A0A811K4R7"/>
<reference evidence="2" key="1">
    <citation type="submission" date="2020-09" db="EMBL/GenBank/DDBJ databases">
        <authorList>
            <person name="Kikuchi T."/>
        </authorList>
    </citation>
    <scope>NUCLEOTIDE SEQUENCE</scope>
    <source>
        <strain evidence="2">Ka4C1</strain>
    </source>
</reference>
<evidence type="ECO:0000313" key="3">
    <source>
        <dbReference type="Proteomes" id="UP000659654"/>
    </source>
</evidence>
<dbReference type="Proteomes" id="UP000659654">
    <property type="component" value="Unassembled WGS sequence"/>
</dbReference>
<dbReference type="EMBL" id="CAJFDI010000001">
    <property type="protein sequence ID" value="CAD5210408.1"/>
    <property type="molecule type" value="Genomic_DNA"/>
</dbReference>